<dbReference type="Gene3D" id="2.130.10.10">
    <property type="entry name" value="YVTN repeat-like/Quinoprotein amine dehydrogenase"/>
    <property type="match status" value="2"/>
</dbReference>
<dbReference type="PANTHER" id="PTHR16288:SF0">
    <property type="entry name" value="TRNA (GUANINE-N(7)-)-METHYLTRANSFERASE NON-CATALYTIC SUBUNIT WDR4"/>
    <property type="match status" value="1"/>
</dbReference>
<comment type="subcellular location">
    <subcellularLocation>
        <location evidence="1 6">Nucleus</location>
    </subcellularLocation>
</comment>
<evidence type="ECO:0000256" key="6">
    <source>
        <dbReference type="HAMAP-Rule" id="MF_03056"/>
    </source>
</evidence>
<accession>A0ABR3WQW3</accession>
<evidence type="ECO:0000313" key="9">
    <source>
        <dbReference type="Proteomes" id="UP001586593"/>
    </source>
</evidence>
<comment type="function">
    <text evidence="6">Required for the formation of N(7)-methylguanine at position 46 (m7G46) in tRNA. In the complex, it is required to stabilize and induce conformational changes of the catalytic subunit.</text>
</comment>
<evidence type="ECO:0000256" key="5">
    <source>
        <dbReference type="ARBA" id="ARBA00023242"/>
    </source>
</evidence>
<sequence>MKIPYHVLYVCGDVLFTARGCNIHSFSTRDGSHLSTWKYPNPAKIQGSEAVPTKEDAGSAAQSPAVEGNGDQEGPPAKRRKVDEEEADDAEQQGPSHDVGQGEQKTEGRRKSKKRGRKRSRPDVPPPKPAELPLLQSLVATSNGSHLVAVTGSDKTIWVFEHDGAGRLKELSHRTMPKRPSSLVITPDDQTILSADKFGDVYSLPLIPKDEFKRAASESSAASTRAATPATPQPFKPRATPLTVHTKRNLKALENQLLQTQQAPTAAAAEKPAAPQFEHTLLLGHVSMVTALALGPHPTDPSSRYYIITGDRDEHIRVSRGPPQAHVIENYCLGGHDEFVSRLCVLAPRRPDLLVSAGGDDALFVWAWRHGGPPLWKPTDLLSHVQAVVPGAEKVAVSALRAARRADETWVVVICETVPALFFFRLDDKSLQHAQTVRFAAPPLDVAIASQPTADKPNQDARLYVSLDISQAATQQHLAGEASNNPSGPPPQSSLLTLAWEDASSSWQPAPFAVGDDALDDGEADVSPESLQRSLYAIEPLRKMDYDDE</sequence>
<dbReference type="SMART" id="SM00320">
    <property type="entry name" value="WD40"/>
    <property type="match status" value="3"/>
</dbReference>
<dbReference type="EMBL" id="JAZHXJ010000285">
    <property type="protein sequence ID" value="KAL1865784.1"/>
    <property type="molecule type" value="Genomic_DNA"/>
</dbReference>
<keyword evidence="4 6" id="KW-0677">Repeat</keyword>
<dbReference type="InterPro" id="IPR036322">
    <property type="entry name" value="WD40_repeat_dom_sf"/>
</dbReference>
<reference evidence="8 9" key="1">
    <citation type="journal article" date="2024" name="Commun. Biol.">
        <title>Comparative genomic analysis of thermophilic fungi reveals convergent evolutionary adaptations and gene losses.</title>
        <authorList>
            <person name="Steindorff A.S."/>
            <person name="Aguilar-Pontes M.V."/>
            <person name="Robinson A.J."/>
            <person name="Andreopoulos B."/>
            <person name="LaButti K."/>
            <person name="Kuo A."/>
            <person name="Mondo S."/>
            <person name="Riley R."/>
            <person name="Otillar R."/>
            <person name="Haridas S."/>
            <person name="Lipzen A."/>
            <person name="Grimwood J."/>
            <person name="Schmutz J."/>
            <person name="Clum A."/>
            <person name="Reid I.D."/>
            <person name="Moisan M.C."/>
            <person name="Butler G."/>
            <person name="Nguyen T.T.M."/>
            <person name="Dewar K."/>
            <person name="Conant G."/>
            <person name="Drula E."/>
            <person name="Henrissat B."/>
            <person name="Hansel C."/>
            <person name="Singer S."/>
            <person name="Hutchinson M.I."/>
            <person name="de Vries R.P."/>
            <person name="Natvig D.O."/>
            <person name="Powell A.J."/>
            <person name="Tsang A."/>
            <person name="Grigoriev I.V."/>
        </authorList>
    </citation>
    <scope>NUCLEOTIDE SEQUENCE [LARGE SCALE GENOMIC DNA]</scope>
    <source>
        <strain evidence="8 9">ATCC 24622</strain>
    </source>
</reference>
<comment type="caution">
    <text evidence="8">The sequence shown here is derived from an EMBL/GenBank/DDBJ whole genome shotgun (WGS) entry which is preliminary data.</text>
</comment>
<keyword evidence="3 6" id="KW-0819">tRNA processing</keyword>
<evidence type="ECO:0000256" key="4">
    <source>
        <dbReference type="ARBA" id="ARBA00022737"/>
    </source>
</evidence>
<organism evidence="8 9">
    <name type="scientific">Phialemonium thermophilum</name>
    <dbReference type="NCBI Taxonomy" id="223376"/>
    <lineage>
        <taxon>Eukaryota</taxon>
        <taxon>Fungi</taxon>
        <taxon>Dikarya</taxon>
        <taxon>Ascomycota</taxon>
        <taxon>Pezizomycotina</taxon>
        <taxon>Sordariomycetes</taxon>
        <taxon>Sordariomycetidae</taxon>
        <taxon>Cephalothecales</taxon>
        <taxon>Cephalothecaceae</taxon>
        <taxon>Phialemonium</taxon>
    </lineage>
</organism>
<name>A0ABR3WQW3_9PEZI</name>
<keyword evidence="2 6" id="KW-0853">WD repeat</keyword>
<dbReference type="InterPro" id="IPR028884">
    <property type="entry name" value="Trm82"/>
</dbReference>
<dbReference type="InterPro" id="IPR015943">
    <property type="entry name" value="WD40/YVTN_repeat-like_dom_sf"/>
</dbReference>
<evidence type="ECO:0008006" key="10">
    <source>
        <dbReference type="Google" id="ProtNLM"/>
    </source>
</evidence>
<keyword evidence="9" id="KW-1185">Reference proteome</keyword>
<evidence type="ECO:0000256" key="3">
    <source>
        <dbReference type="ARBA" id="ARBA00022694"/>
    </source>
</evidence>
<feature type="region of interest" description="Disordered" evidence="7">
    <location>
        <begin position="508"/>
        <end position="531"/>
    </location>
</feature>
<dbReference type="SUPFAM" id="SSF50978">
    <property type="entry name" value="WD40 repeat-like"/>
    <property type="match status" value="1"/>
</dbReference>
<evidence type="ECO:0000256" key="7">
    <source>
        <dbReference type="SAM" id="MobiDB-lite"/>
    </source>
</evidence>
<comment type="pathway">
    <text evidence="6">tRNA modification; N(7)-methylguanine-tRNA biosynthesis.</text>
</comment>
<gene>
    <name evidence="8" type="ORF">VTK73DRAFT_5076</name>
</gene>
<proteinExistence type="inferred from homology"/>
<dbReference type="InterPro" id="IPR001680">
    <property type="entry name" value="WD40_rpt"/>
</dbReference>
<feature type="region of interest" description="Disordered" evidence="7">
    <location>
        <begin position="217"/>
        <end position="241"/>
    </location>
</feature>
<dbReference type="PANTHER" id="PTHR16288">
    <property type="entry name" value="WD40 REPEAT PROTEIN 4"/>
    <property type="match status" value="1"/>
</dbReference>
<protein>
    <recommendedName>
        <fullName evidence="10">Transfer RNA methyltransferase 82</fullName>
    </recommendedName>
</protein>
<keyword evidence="5 6" id="KW-0539">Nucleus</keyword>
<evidence type="ECO:0000256" key="2">
    <source>
        <dbReference type="ARBA" id="ARBA00022574"/>
    </source>
</evidence>
<feature type="region of interest" description="Disordered" evidence="7">
    <location>
        <begin position="45"/>
        <end position="131"/>
    </location>
</feature>
<feature type="compositionally biased region" description="Low complexity" evidence="7">
    <location>
        <begin position="217"/>
        <end position="230"/>
    </location>
</feature>
<feature type="compositionally biased region" description="Basic residues" evidence="7">
    <location>
        <begin position="110"/>
        <end position="120"/>
    </location>
</feature>
<dbReference type="HAMAP" id="MF_03056">
    <property type="entry name" value="TRM82"/>
    <property type="match status" value="1"/>
</dbReference>
<evidence type="ECO:0000256" key="1">
    <source>
        <dbReference type="ARBA" id="ARBA00004123"/>
    </source>
</evidence>
<comment type="similarity">
    <text evidence="6">Belongs to the WD repeat TRM82 family.</text>
</comment>
<feature type="compositionally biased region" description="Acidic residues" evidence="7">
    <location>
        <begin position="517"/>
        <end position="526"/>
    </location>
</feature>
<evidence type="ECO:0000313" key="8">
    <source>
        <dbReference type="EMBL" id="KAL1865784.1"/>
    </source>
</evidence>
<dbReference type="Proteomes" id="UP001586593">
    <property type="component" value="Unassembled WGS sequence"/>
</dbReference>